<protein>
    <submittedName>
        <fullName evidence="2">Uncharacterized protein</fullName>
    </submittedName>
</protein>
<reference evidence="3" key="1">
    <citation type="submission" date="2011-12" db="EMBL/GenBank/DDBJ databases">
        <authorList>
            <consortium name="The Broad Institute Genome Sequencing Platform"/>
            <person name="Russ C."/>
            <person name="Tyler B."/>
            <person name="Panabieres F."/>
            <person name="Shan W."/>
            <person name="Tripathy S."/>
            <person name="Grunwald N."/>
            <person name="Machado M."/>
            <person name="Young S.K."/>
            <person name="Zeng Q."/>
            <person name="Gargeya S."/>
            <person name="Fitzgerald M."/>
            <person name="Haas B."/>
            <person name="Abouelleil A."/>
            <person name="Alvarado L."/>
            <person name="Arachchi H.M."/>
            <person name="Berlin A."/>
            <person name="Chapman S.B."/>
            <person name="Gearin G."/>
            <person name="Goldberg J."/>
            <person name="Griggs A."/>
            <person name="Gujja S."/>
            <person name="Hansen M."/>
            <person name="Heiman D."/>
            <person name="Howarth C."/>
            <person name="Larimer J."/>
            <person name="Lui A."/>
            <person name="MacDonald P.J.P."/>
            <person name="McCowen C."/>
            <person name="Montmayeur A."/>
            <person name="Murphy C."/>
            <person name="Neiman D."/>
            <person name="Pearson M."/>
            <person name="Priest M."/>
            <person name="Roberts A."/>
            <person name="Saif S."/>
            <person name="Shea T."/>
            <person name="Sisk P."/>
            <person name="Stolte C."/>
            <person name="Sykes S."/>
            <person name="Wortman J."/>
            <person name="Nusbaum C."/>
            <person name="Birren B."/>
        </authorList>
    </citation>
    <scope>NUCLEOTIDE SEQUENCE [LARGE SCALE GENOMIC DNA]</scope>
    <source>
        <strain evidence="3">INRA-310</strain>
    </source>
</reference>
<feature type="compositionally biased region" description="Basic and acidic residues" evidence="1">
    <location>
        <begin position="277"/>
        <end position="288"/>
    </location>
</feature>
<gene>
    <name evidence="2" type="ORF">PPTG_10758</name>
</gene>
<reference evidence="2 3" key="2">
    <citation type="submission" date="2013-11" db="EMBL/GenBank/DDBJ databases">
        <title>The Genome Sequence of Phytophthora parasitica INRA-310.</title>
        <authorList>
            <consortium name="The Broad Institute Genomics Platform"/>
            <person name="Russ C."/>
            <person name="Tyler B."/>
            <person name="Panabieres F."/>
            <person name="Shan W."/>
            <person name="Tripathy S."/>
            <person name="Grunwald N."/>
            <person name="Machado M."/>
            <person name="Johnson C.S."/>
            <person name="Arredondo F."/>
            <person name="Hong C."/>
            <person name="Coffey M."/>
            <person name="Young S.K."/>
            <person name="Zeng Q."/>
            <person name="Gargeya S."/>
            <person name="Fitzgerald M."/>
            <person name="Abouelleil A."/>
            <person name="Alvarado L."/>
            <person name="Chapman S.B."/>
            <person name="Gainer-Dewar J."/>
            <person name="Goldberg J."/>
            <person name="Griggs A."/>
            <person name="Gujja S."/>
            <person name="Hansen M."/>
            <person name="Howarth C."/>
            <person name="Imamovic A."/>
            <person name="Ireland A."/>
            <person name="Larimer J."/>
            <person name="McCowan C."/>
            <person name="Murphy C."/>
            <person name="Pearson M."/>
            <person name="Poon T.W."/>
            <person name="Priest M."/>
            <person name="Roberts A."/>
            <person name="Saif S."/>
            <person name="Shea T."/>
            <person name="Sykes S."/>
            <person name="Wortman J."/>
            <person name="Nusbaum C."/>
            <person name="Birren B."/>
        </authorList>
    </citation>
    <scope>NUCLEOTIDE SEQUENCE [LARGE SCALE GENOMIC DNA]</scope>
    <source>
        <strain evidence="2 3">INRA-310</strain>
    </source>
</reference>
<evidence type="ECO:0000313" key="2">
    <source>
        <dbReference type="EMBL" id="ETN09984.1"/>
    </source>
</evidence>
<evidence type="ECO:0000313" key="3">
    <source>
        <dbReference type="Proteomes" id="UP000018817"/>
    </source>
</evidence>
<evidence type="ECO:0000256" key="1">
    <source>
        <dbReference type="SAM" id="MobiDB-lite"/>
    </source>
</evidence>
<sequence length="433" mass="48176">MKRYKAMQVAMSLGGEGSFRPAHGKTKRGPRNCGPLVDDVYNAILRLEPKYPDQFRYTGVSSTKVSSRAHWESRELELVACAYVESMDHTPGRSLGSEALHAKYMDLGGSSGRTKRATQTAMQTLLAAQRFVLSKGPWEWWFSLTDHDQRVLSAHCNPKVLTMLPRMSPTIFRYLDEAASSREVGAPSGQEARQLPSGGSIAREDVAVSSGPVGGSSTPNSTLQCEEYQGSSSRACDEQEGEQRTNTAPASTIAPLDRVEESGNSERGQDPELLDSMNREPSKHQVRDVDEEAEVLSLGVNNEYESRMSVMQGFIEKALDVIEGANSRIMDYLLSQRKEKNKAIVRNATAVLEGDNDATAKLEQMCRKHFADAEELSRFMHSQMNANEDQVYRSRERATVANVAEKLRLRCWPGSLLVEHVIIIIKMLLLFNE</sequence>
<feature type="compositionally biased region" description="Low complexity" evidence="1">
    <location>
        <begin position="208"/>
        <end position="222"/>
    </location>
</feature>
<dbReference type="VEuPathDB" id="FungiDB:PPTG_10758"/>
<organism evidence="2 3">
    <name type="scientific">Phytophthora nicotianae (strain INRA-310)</name>
    <name type="common">Phytophthora parasitica</name>
    <dbReference type="NCBI Taxonomy" id="761204"/>
    <lineage>
        <taxon>Eukaryota</taxon>
        <taxon>Sar</taxon>
        <taxon>Stramenopiles</taxon>
        <taxon>Oomycota</taxon>
        <taxon>Peronosporomycetes</taxon>
        <taxon>Peronosporales</taxon>
        <taxon>Peronosporaceae</taxon>
        <taxon>Phytophthora</taxon>
    </lineage>
</organism>
<dbReference type="EMBL" id="KI669583">
    <property type="protein sequence ID" value="ETN09984.1"/>
    <property type="molecule type" value="Genomic_DNA"/>
</dbReference>
<dbReference type="RefSeq" id="XP_008904421.1">
    <property type="nucleotide sequence ID" value="XM_008906173.1"/>
</dbReference>
<name>W2QBQ5_PHYN3</name>
<dbReference type="GeneID" id="20180348"/>
<dbReference type="AlphaFoldDB" id="W2QBQ5"/>
<proteinExistence type="predicted"/>
<dbReference type="Proteomes" id="UP000018817">
    <property type="component" value="Unassembled WGS sequence"/>
</dbReference>
<feature type="region of interest" description="Disordered" evidence="1">
    <location>
        <begin position="207"/>
        <end position="288"/>
    </location>
</feature>
<dbReference type="OMA" id="SQMNANE"/>
<accession>W2QBQ5</accession>